<protein>
    <submittedName>
        <fullName evidence="1">Uncharacterized protein</fullName>
    </submittedName>
</protein>
<gene>
    <name evidence="1" type="ORF">A3B14_03885</name>
</gene>
<accession>A0A1G2U2U9</accession>
<dbReference type="EMBL" id="MHWE01000013">
    <property type="protein sequence ID" value="OHB03804.1"/>
    <property type="molecule type" value="Genomic_DNA"/>
</dbReference>
<reference evidence="1 2" key="1">
    <citation type="journal article" date="2016" name="Nat. Commun.">
        <title>Thousands of microbial genomes shed light on interconnected biogeochemical processes in an aquifer system.</title>
        <authorList>
            <person name="Anantharaman K."/>
            <person name="Brown C.T."/>
            <person name="Hug L.A."/>
            <person name="Sharon I."/>
            <person name="Castelle C.J."/>
            <person name="Probst A.J."/>
            <person name="Thomas B.C."/>
            <person name="Singh A."/>
            <person name="Wilkins M.J."/>
            <person name="Karaoz U."/>
            <person name="Brodie E.L."/>
            <person name="Williams K.H."/>
            <person name="Hubbard S.S."/>
            <person name="Banfield J.F."/>
        </authorList>
    </citation>
    <scope>NUCLEOTIDE SEQUENCE [LARGE SCALE GENOMIC DNA]</scope>
</reference>
<sequence length="323" mass="35435">MSLGINTTTSEGIVLAADSRQSYHNQKGMSRVGSDSASKVFKLTDKVGVVVAGLAFLPENGVLKNISRFIENFKTTNDLKKMTVEEISNSLFEYFKLKYDSKKQLKDLADNIKKNLQAQGSEIIKLDEKDTHLEFSFKDAKKIERKGVAGVVQLQFIVAGFNRDDSFQSAMVYVPGKVEVKRDSKKVGQEYGAGWIGQTDVVSRIVLGFDPRVSNLPLMQKVAPDEKGANELRSQLGGLEYSIQWGTMTLQDAIDFSLLAIETTTAIQRFSDGIKADPGDMPGVGGAIDIAVITRDKGFVWISKKKLSAGNTIVDLENLPDIA</sequence>
<evidence type="ECO:0000313" key="1">
    <source>
        <dbReference type="EMBL" id="OHB03804.1"/>
    </source>
</evidence>
<proteinExistence type="predicted"/>
<comment type="caution">
    <text evidence="1">The sequence shown here is derived from an EMBL/GenBank/DDBJ whole genome shotgun (WGS) entry which is preliminary data.</text>
</comment>
<dbReference type="Proteomes" id="UP000176800">
    <property type="component" value="Unassembled WGS sequence"/>
</dbReference>
<organism evidence="1 2">
    <name type="scientific">Candidatus Zambryskibacteria bacterium RIFCSPLOWO2_01_FULL_45_21</name>
    <dbReference type="NCBI Taxonomy" id="1802761"/>
    <lineage>
        <taxon>Bacteria</taxon>
        <taxon>Candidatus Zambryskiibacteriota</taxon>
    </lineage>
</organism>
<name>A0A1G2U2U9_9BACT</name>
<evidence type="ECO:0000313" key="2">
    <source>
        <dbReference type="Proteomes" id="UP000176800"/>
    </source>
</evidence>
<dbReference type="SUPFAM" id="SSF56235">
    <property type="entry name" value="N-terminal nucleophile aminohydrolases (Ntn hydrolases)"/>
    <property type="match status" value="1"/>
</dbReference>
<dbReference type="AlphaFoldDB" id="A0A1G2U2U9"/>
<dbReference type="Gene3D" id="3.60.20.10">
    <property type="entry name" value="Glutamine Phosphoribosylpyrophosphate, subunit 1, domain 1"/>
    <property type="match status" value="1"/>
</dbReference>
<dbReference type="InterPro" id="IPR029055">
    <property type="entry name" value="Ntn_hydrolases_N"/>
</dbReference>